<dbReference type="InterPro" id="IPR001911">
    <property type="entry name" value="Ribosomal_bS21"/>
</dbReference>
<evidence type="ECO:0000313" key="9">
    <source>
        <dbReference type="EMBL" id="MCS5707331.1"/>
    </source>
</evidence>
<dbReference type="Pfam" id="PF01165">
    <property type="entry name" value="Ribosomal_S21"/>
    <property type="match status" value="1"/>
</dbReference>
<evidence type="ECO:0000313" key="10">
    <source>
        <dbReference type="Proteomes" id="UP000051494"/>
    </source>
</evidence>
<keyword evidence="3 5" id="KW-0687">Ribonucleoprotein</keyword>
<name>A0A0Q9YH14_9GAMM</name>
<protein>
    <recommendedName>
        <fullName evidence="4 5">Small ribosomal subunit protein bS21</fullName>
    </recommendedName>
</protein>
<keyword evidence="2 5" id="KW-0689">Ribosomal protein</keyword>
<keyword evidence="10" id="KW-1185">Reference proteome</keyword>
<sequence length="89" mass="10177">MPGIKVRDNEGFDSAVRRFKRVVEKSGILSEMRRREFHETPSMKRKRALAAAVKRYRKKLNRDGKGGKDFAGGRGGARRMPFTSEEKGH</sequence>
<dbReference type="STRING" id="437022.CC99x_01354"/>
<dbReference type="InterPro" id="IPR038380">
    <property type="entry name" value="Ribosomal_bS21_sf"/>
</dbReference>
<feature type="region of interest" description="Disordered" evidence="7">
    <location>
        <begin position="58"/>
        <end position="89"/>
    </location>
</feature>
<dbReference type="PANTHER" id="PTHR21109">
    <property type="entry name" value="MITOCHONDRIAL 28S RIBOSOMAL PROTEIN S21"/>
    <property type="match status" value="1"/>
</dbReference>
<evidence type="ECO:0000256" key="5">
    <source>
        <dbReference type="HAMAP-Rule" id="MF_00358"/>
    </source>
</evidence>
<evidence type="ECO:0000256" key="3">
    <source>
        <dbReference type="ARBA" id="ARBA00023274"/>
    </source>
</evidence>
<dbReference type="Proteomes" id="UP000051494">
    <property type="component" value="Unassembled WGS sequence"/>
</dbReference>
<proteinExistence type="inferred from homology"/>
<evidence type="ECO:0000313" key="8">
    <source>
        <dbReference type="EMBL" id="KRG18873.1"/>
    </source>
</evidence>
<evidence type="ECO:0000256" key="1">
    <source>
        <dbReference type="ARBA" id="ARBA00006640"/>
    </source>
</evidence>
<accession>A0A0Q9YH14</accession>
<reference evidence="9" key="2">
    <citation type="journal article" date="2016" name="Genome Announc.">
        <title>Draft Genome Sequences of Two Novel Amoeba-Resistant Intranuclear Bacteria, 'Candidatus Berkiella cookevillensis' and 'Candidatus Berkiella aquae'.</title>
        <authorList>
            <person name="Mehari Y.T."/>
            <person name="Arivett B.A."/>
            <person name="Farone A.L."/>
            <person name="Gunderson J.H."/>
            <person name="Farone M.B."/>
        </authorList>
    </citation>
    <scope>NUCLEOTIDE SEQUENCE</scope>
    <source>
        <strain evidence="9">CC99</strain>
    </source>
</reference>
<dbReference type="AlphaFoldDB" id="A0A0Q9YH14"/>
<evidence type="ECO:0000256" key="2">
    <source>
        <dbReference type="ARBA" id="ARBA00022980"/>
    </source>
</evidence>
<dbReference type="GO" id="GO:1990904">
    <property type="term" value="C:ribonucleoprotein complex"/>
    <property type="evidence" value="ECO:0007669"/>
    <property type="project" value="UniProtKB-KW"/>
</dbReference>
<dbReference type="PANTHER" id="PTHR21109:SF22">
    <property type="entry name" value="SMALL RIBOSOMAL SUBUNIT PROTEIN BS21"/>
    <property type="match status" value="1"/>
</dbReference>
<dbReference type="NCBIfam" id="TIGR00030">
    <property type="entry name" value="S21p"/>
    <property type="match status" value="1"/>
</dbReference>
<dbReference type="RefSeq" id="WP_077065400.1">
    <property type="nucleotide sequence ID" value="NZ_LKHV02000001.1"/>
</dbReference>
<comment type="caution">
    <text evidence="8">The sequence shown here is derived from an EMBL/GenBank/DDBJ whole genome shotgun (WGS) entry which is preliminary data.</text>
</comment>
<dbReference type="EMBL" id="LKHV02000001">
    <property type="protein sequence ID" value="MCS5707331.1"/>
    <property type="molecule type" value="Genomic_DNA"/>
</dbReference>
<dbReference type="OrthoDB" id="9799244at2"/>
<dbReference type="GO" id="GO:0005840">
    <property type="term" value="C:ribosome"/>
    <property type="evidence" value="ECO:0007669"/>
    <property type="project" value="UniProtKB-KW"/>
</dbReference>
<reference evidence="8" key="1">
    <citation type="submission" date="2015-09" db="EMBL/GenBank/DDBJ databases">
        <title>Draft Genome Sequences of Two Novel Amoeba-resistant Intranuclear Bacteria, Candidatus Berkiella cookevillensis and Candidatus Berkiella aquae.</title>
        <authorList>
            <person name="Mehari Y.T."/>
            <person name="Arivett B.A."/>
            <person name="Farone A.L."/>
            <person name="Gunderson J.H."/>
            <person name="Farone M.B."/>
        </authorList>
    </citation>
    <scope>NUCLEOTIDE SEQUENCE [LARGE SCALE GENOMIC DNA]</scope>
    <source>
        <strain evidence="8">CC99</strain>
    </source>
</reference>
<reference evidence="9" key="3">
    <citation type="submission" date="2021-06" db="EMBL/GenBank/DDBJ databases">
        <title>Genomic Description and Analysis of Intracellular Bacteria, Candidatus Berkiella cookevillensis and Candidatus Berkiella aquae.</title>
        <authorList>
            <person name="Kidane D.T."/>
            <person name="Mehari Y.T."/>
            <person name="Rice F.C."/>
            <person name="Arivett B.A."/>
            <person name="Farone A.L."/>
            <person name="Berk S.G."/>
            <person name="Farone M.B."/>
        </authorList>
    </citation>
    <scope>NUCLEOTIDE SEQUENCE</scope>
    <source>
        <strain evidence="9">CC99</strain>
    </source>
</reference>
<dbReference type="GO" id="GO:0006412">
    <property type="term" value="P:translation"/>
    <property type="evidence" value="ECO:0007669"/>
    <property type="project" value="UniProtKB-UniRule"/>
</dbReference>
<organism evidence="8">
    <name type="scientific">Candidatus Berkiella cookevillensis</name>
    <dbReference type="NCBI Taxonomy" id="437022"/>
    <lineage>
        <taxon>Bacteria</taxon>
        <taxon>Pseudomonadati</taxon>
        <taxon>Pseudomonadota</taxon>
        <taxon>Gammaproteobacteria</taxon>
        <taxon>Candidatus Berkiellales</taxon>
        <taxon>Candidatus Berkiellaceae</taxon>
        <taxon>Candidatus Berkiella</taxon>
    </lineage>
</organism>
<dbReference type="PRINTS" id="PR00976">
    <property type="entry name" value="RIBOSOMALS21"/>
</dbReference>
<evidence type="ECO:0000256" key="6">
    <source>
        <dbReference type="RuleBase" id="RU000667"/>
    </source>
</evidence>
<comment type="similarity">
    <text evidence="1 5 6">Belongs to the bacterial ribosomal protein bS21 family.</text>
</comment>
<gene>
    <name evidence="5 8" type="primary">rpsU</name>
    <name evidence="9" type="ORF">CC99x_000275</name>
    <name evidence="8" type="ORF">CC99x_01354</name>
</gene>
<dbReference type="Gene3D" id="1.20.5.1150">
    <property type="entry name" value="Ribosomal protein S8"/>
    <property type="match status" value="1"/>
</dbReference>
<evidence type="ECO:0000256" key="4">
    <source>
        <dbReference type="ARBA" id="ARBA00035135"/>
    </source>
</evidence>
<evidence type="ECO:0000256" key="7">
    <source>
        <dbReference type="SAM" id="MobiDB-lite"/>
    </source>
</evidence>
<dbReference type="EMBL" id="LKHV01000005">
    <property type="protein sequence ID" value="KRG18873.1"/>
    <property type="molecule type" value="Genomic_DNA"/>
</dbReference>
<dbReference type="GO" id="GO:0003735">
    <property type="term" value="F:structural constituent of ribosome"/>
    <property type="evidence" value="ECO:0007669"/>
    <property type="project" value="InterPro"/>
</dbReference>
<dbReference type="HAMAP" id="MF_00358">
    <property type="entry name" value="Ribosomal_bS21"/>
    <property type="match status" value="1"/>
</dbReference>